<reference evidence="3 4" key="1">
    <citation type="submission" date="2016-10" db="EMBL/GenBank/DDBJ databases">
        <authorList>
            <person name="de Groot N.N."/>
        </authorList>
    </citation>
    <scope>NUCLEOTIDE SEQUENCE [LARGE SCALE GENOMIC DNA]</scope>
    <source>
        <strain evidence="3 4">AB35.6</strain>
    </source>
</reference>
<protein>
    <submittedName>
        <fullName evidence="3">NAD(P)-dependent dehydrogenase, short-chain alcohol dehydrogenase family</fullName>
    </submittedName>
</protein>
<dbReference type="Proteomes" id="UP000182409">
    <property type="component" value="Unassembled WGS sequence"/>
</dbReference>
<comment type="similarity">
    <text evidence="1 2">Belongs to the short-chain dehydrogenases/reductases (SDR) family.</text>
</comment>
<evidence type="ECO:0000256" key="2">
    <source>
        <dbReference type="RuleBase" id="RU000363"/>
    </source>
</evidence>
<evidence type="ECO:0000313" key="3">
    <source>
        <dbReference type="EMBL" id="SEB46433.1"/>
    </source>
</evidence>
<dbReference type="InterPro" id="IPR036291">
    <property type="entry name" value="NAD(P)-bd_dom_sf"/>
</dbReference>
<proteinExistence type="inferred from homology"/>
<evidence type="ECO:0000256" key="1">
    <source>
        <dbReference type="ARBA" id="ARBA00006484"/>
    </source>
</evidence>
<dbReference type="EMBL" id="FNSD01000001">
    <property type="protein sequence ID" value="SEB46433.1"/>
    <property type="molecule type" value="Genomic_DNA"/>
</dbReference>
<dbReference type="Pfam" id="PF00106">
    <property type="entry name" value="adh_short"/>
    <property type="match status" value="1"/>
</dbReference>
<dbReference type="PRINTS" id="PR00081">
    <property type="entry name" value="GDHRDH"/>
</dbReference>
<dbReference type="FunFam" id="3.40.50.720:FF:000084">
    <property type="entry name" value="Short-chain dehydrogenase reductase"/>
    <property type="match status" value="1"/>
</dbReference>
<dbReference type="InterPro" id="IPR002347">
    <property type="entry name" value="SDR_fam"/>
</dbReference>
<accession>A0A1H4JJK9</accession>
<name>A0A1H4JJK9_9BACT</name>
<gene>
    <name evidence="3" type="ORF">SAMN05443244_0655</name>
</gene>
<dbReference type="InterPro" id="IPR050259">
    <property type="entry name" value="SDR"/>
</dbReference>
<dbReference type="PRINTS" id="PR00080">
    <property type="entry name" value="SDRFAMILY"/>
</dbReference>
<sequence>MDLGLRGKRALVTGSTAGIGLAIAKALAAEGATVWVNGRTQERVDAAVLEVGNGSKGVVADLGTAAGCDTLFASLPEIDILVNNLGIFETKPFLEIGDEEWSRFFETNVLSGVRVTRQYLKGMLDGKWGRVLFISSESGVQIPEEMVHYGVTKAAQIALARGIAESVPASGVTVNSLLPGPTESEGVSTLIGKIAKEKGVSVEQVESDFIRDARPSSLIKRLAKVEEVAAMATYLCSEQASATNGSPIRVDGGVVKSAY</sequence>
<dbReference type="PANTHER" id="PTHR42879">
    <property type="entry name" value="3-OXOACYL-(ACYL-CARRIER-PROTEIN) REDUCTASE"/>
    <property type="match status" value="1"/>
</dbReference>
<organism evidence="3 4">
    <name type="scientific">Terriglobus roseus</name>
    <dbReference type="NCBI Taxonomy" id="392734"/>
    <lineage>
        <taxon>Bacteria</taxon>
        <taxon>Pseudomonadati</taxon>
        <taxon>Acidobacteriota</taxon>
        <taxon>Terriglobia</taxon>
        <taxon>Terriglobales</taxon>
        <taxon>Acidobacteriaceae</taxon>
        <taxon>Terriglobus</taxon>
    </lineage>
</organism>
<dbReference type="RefSeq" id="WP_074652326.1">
    <property type="nucleotide sequence ID" value="NZ_FNSD01000001.1"/>
</dbReference>
<dbReference type="Gene3D" id="3.40.50.720">
    <property type="entry name" value="NAD(P)-binding Rossmann-like Domain"/>
    <property type="match status" value="1"/>
</dbReference>
<dbReference type="SUPFAM" id="SSF51735">
    <property type="entry name" value="NAD(P)-binding Rossmann-fold domains"/>
    <property type="match status" value="1"/>
</dbReference>
<evidence type="ECO:0000313" key="4">
    <source>
        <dbReference type="Proteomes" id="UP000182409"/>
    </source>
</evidence>
<dbReference type="AlphaFoldDB" id="A0A1H4JJK9"/>
<dbReference type="OrthoDB" id="9803333at2"/>